<organism evidence="1 2">
    <name type="scientific">Trichostrongylus colubriformis</name>
    <name type="common">Black scour worm</name>
    <dbReference type="NCBI Taxonomy" id="6319"/>
    <lineage>
        <taxon>Eukaryota</taxon>
        <taxon>Metazoa</taxon>
        <taxon>Ecdysozoa</taxon>
        <taxon>Nematoda</taxon>
        <taxon>Chromadorea</taxon>
        <taxon>Rhabditida</taxon>
        <taxon>Rhabditina</taxon>
        <taxon>Rhabditomorpha</taxon>
        <taxon>Strongyloidea</taxon>
        <taxon>Trichostrongylidae</taxon>
        <taxon>Trichostrongylus</taxon>
    </lineage>
</organism>
<proteinExistence type="predicted"/>
<evidence type="ECO:0000313" key="1">
    <source>
        <dbReference type="EMBL" id="KAK5982646.1"/>
    </source>
</evidence>
<dbReference type="EMBL" id="WIXE01004879">
    <property type="protein sequence ID" value="KAK5982646.1"/>
    <property type="molecule type" value="Genomic_DNA"/>
</dbReference>
<reference evidence="1 2" key="1">
    <citation type="submission" date="2019-10" db="EMBL/GenBank/DDBJ databases">
        <title>Assembly and Annotation for the nematode Trichostrongylus colubriformis.</title>
        <authorList>
            <person name="Martin J."/>
        </authorList>
    </citation>
    <scope>NUCLEOTIDE SEQUENCE [LARGE SCALE GENOMIC DNA]</scope>
    <source>
        <strain evidence="1">G859</strain>
        <tissue evidence="1">Whole worm</tissue>
    </source>
</reference>
<keyword evidence="2" id="KW-1185">Reference proteome</keyword>
<name>A0AAN8FNL2_TRICO</name>
<dbReference type="Proteomes" id="UP001331761">
    <property type="component" value="Unassembled WGS sequence"/>
</dbReference>
<sequence>MIIECIVLVTCTQSHIVLSASSSVDLRSRTSIHCQQPRKHAIYIEKKPRCLNSSHPLYVDVLSVKDQSQSSDMIAVDCPNHHEGMVHEKVLPAHMDMLFHVDAHGTIEVEILEKNVMIVDARYAVPTLCQLIDGYDDPRIISLTDEGGCVHGSQMTPFSRELSDGGITYLAQFNSSVLKNMLQPRLQCSIVACGEECLRMRRAAYLHFGLWHSSTAN</sequence>
<protein>
    <submittedName>
        <fullName evidence="1">Uncharacterized protein</fullName>
    </submittedName>
</protein>
<gene>
    <name evidence="1" type="ORF">GCK32_010651</name>
</gene>
<dbReference type="AlphaFoldDB" id="A0AAN8FNL2"/>
<accession>A0AAN8FNL2</accession>
<comment type="caution">
    <text evidence="1">The sequence shown here is derived from an EMBL/GenBank/DDBJ whole genome shotgun (WGS) entry which is preliminary data.</text>
</comment>
<evidence type="ECO:0000313" key="2">
    <source>
        <dbReference type="Proteomes" id="UP001331761"/>
    </source>
</evidence>